<dbReference type="Proteomes" id="UP000824120">
    <property type="component" value="Chromosome 3"/>
</dbReference>
<comment type="caution">
    <text evidence="1">The sequence shown here is derived from an EMBL/GenBank/DDBJ whole genome shotgun (WGS) entry which is preliminary data.</text>
</comment>
<gene>
    <name evidence="1" type="ORF">H5410_015300</name>
</gene>
<dbReference type="AlphaFoldDB" id="A0A9J5ZU06"/>
<evidence type="ECO:0000313" key="2">
    <source>
        <dbReference type="Proteomes" id="UP000824120"/>
    </source>
</evidence>
<dbReference type="EMBL" id="JACXVP010000003">
    <property type="protein sequence ID" value="KAG5615476.1"/>
    <property type="molecule type" value="Genomic_DNA"/>
</dbReference>
<reference evidence="1 2" key="1">
    <citation type="submission" date="2020-09" db="EMBL/GenBank/DDBJ databases">
        <title>De no assembly of potato wild relative species, Solanum commersonii.</title>
        <authorList>
            <person name="Cho K."/>
        </authorList>
    </citation>
    <scope>NUCLEOTIDE SEQUENCE [LARGE SCALE GENOMIC DNA]</scope>
    <source>
        <strain evidence="1">LZ3.2</strain>
        <tissue evidence="1">Leaf</tissue>
    </source>
</reference>
<proteinExistence type="predicted"/>
<evidence type="ECO:0000313" key="1">
    <source>
        <dbReference type="EMBL" id="KAG5615476.1"/>
    </source>
</evidence>
<keyword evidence="2" id="KW-1185">Reference proteome</keyword>
<dbReference type="OrthoDB" id="10569375at2759"/>
<name>A0A9J5ZU06_SOLCO</name>
<sequence>MWCIKGQWQIYRDAKMKNAKEKMAHTITEKRRVLTKSLHTMPDIHQLFQRHKCEWMARDPGTYSKEIVWEFYASYVATLRG</sequence>
<accession>A0A9J5ZU06</accession>
<organism evidence="1 2">
    <name type="scientific">Solanum commersonii</name>
    <name type="common">Commerson's wild potato</name>
    <name type="synonym">Commerson's nightshade</name>
    <dbReference type="NCBI Taxonomy" id="4109"/>
    <lineage>
        <taxon>Eukaryota</taxon>
        <taxon>Viridiplantae</taxon>
        <taxon>Streptophyta</taxon>
        <taxon>Embryophyta</taxon>
        <taxon>Tracheophyta</taxon>
        <taxon>Spermatophyta</taxon>
        <taxon>Magnoliopsida</taxon>
        <taxon>eudicotyledons</taxon>
        <taxon>Gunneridae</taxon>
        <taxon>Pentapetalae</taxon>
        <taxon>asterids</taxon>
        <taxon>lamiids</taxon>
        <taxon>Solanales</taxon>
        <taxon>Solanaceae</taxon>
        <taxon>Solanoideae</taxon>
        <taxon>Solaneae</taxon>
        <taxon>Solanum</taxon>
    </lineage>
</organism>
<protein>
    <submittedName>
        <fullName evidence="1">Uncharacterized protein</fullName>
    </submittedName>
</protein>